<reference evidence="1 2" key="1">
    <citation type="submission" date="2021-06" db="EMBL/GenBank/DDBJ databases">
        <title>Caerostris darwini draft genome.</title>
        <authorList>
            <person name="Kono N."/>
            <person name="Arakawa K."/>
        </authorList>
    </citation>
    <scope>NUCLEOTIDE SEQUENCE [LARGE SCALE GENOMIC DNA]</scope>
</reference>
<gene>
    <name evidence="1" type="ORF">CDAR_390711</name>
</gene>
<accession>A0AAV4RYI4</accession>
<evidence type="ECO:0000313" key="2">
    <source>
        <dbReference type="Proteomes" id="UP001054837"/>
    </source>
</evidence>
<dbReference type="EMBL" id="BPLQ01007048">
    <property type="protein sequence ID" value="GIY27383.1"/>
    <property type="molecule type" value="Genomic_DNA"/>
</dbReference>
<dbReference type="AlphaFoldDB" id="A0AAV4RYI4"/>
<organism evidence="1 2">
    <name type="scientific">Caerostris darwini</name>
    <dbReference type="NCBI Taxonomy" id="1538125"/>
    <lineage>
        <taxon>Eukaryota</taxon>
        <taxon>Metazoa</taxon>
        <taxon>Ecdysozoa</taxon>
        <taxon>Arthropoda</taxon>
        <taxon>Chelicerata</taxon>
        <taxon>Arachnida</taxon>
        <taxon>Araneae</taxon>
        <taxon>Araneomorphae</taxon>
        <taxon>Entelegynae</taxon>
        <taxon>Araneoidea</taxon>
        <taxon>Araneidae</taxon>
        <taxon>Caerostris</taxon>
    </lineage>
</organism>
<proteinExistence type="predicted"/>
<name>A0AAV4RYI4_9ARAC</name>
<keyword evidence="2" id="KW-1185">Reference proteome</keyword>
<evidence type="ECO:0000313" key="1">
    <source>
        <dbReference type="EMBL" id="GIY27383.1"/>
    </source>
</evidence>
<comment type="caution">
    <text evidence="1">The sequence shown here is derived from an EMBL/GenBank/DDBJ whole genome shotgun (WGS) entry which is preliminary data.</text>
</comment>
<protein>
    <submittedName>
        <fullName evidence="1">Uncharacterized protein</fullName>
    </submittedName>
</protein>
<sequence>MGGNLQEIRYYHEWVSKHVCLPTLPESDRRRFAWDGYYGDAEASEWQPQEGGASDVSHHLIRQSYPFIAQHLLSRNKLVDLKMGFNNRKELTAAILIVASEYFKRLDNFY</sequence>
<dbReference type="Proteomes" id="UP001054837">
    <property type="component" value="Unassembled WGS sequence"/>
</dbReference>